<dbReference type="InterPro" id="IPR011075">
    <property type="entry name" value="TetR_C"/>
</dbReference>
<evidence type="ECO:0000256" key="2">
    <source>
        <dbReference type="ARBA" id="ARBA00023163"/>
    </source>
</evidence>
<keyword evidence="1" id="KW-0805">Transcription regulation</keyword>
<evidence type="ECO:0000313" key="4">
    <source>
        <dbReference type="EMBL" id="MDP9864933.1"/>
    </source>
</evidence>
<accession>A0ABT9R6Q9</accession>
<dbReference type="EMBL" id="JAUSRB010000002">
    <property type="protein sequence ID" value="MDP9864933.1"/>
    <property type="molecule type" value="Genomic_DNA"/>
</dbReference>
<keyword evidence="5" id="KW-1185">Reference proteome</keyword>
<dbReference type="Gene3D" id="1.10.10.60">
    <property type="entry name" value="Homeodomain-like"/>
    <property type="match status" value="1"/>
</dbReference>
<evidence type="ECO:0000259" key="3">
    <source>
        <dbReference type="Pfam" id="PF16859"/>
    </source>
</evidence>
<name>A0ABT9R6Q9_9ACTN</name>
<dbReference type="Proteomes" id="UP001230426">
    <property type="component" value="Unassembled WGS sequence"/>
</dbReference>
<organism evidence="4 5">
    <name type="scientific">Streptosporangium brasiliense</name>
    <dbReference type="NCBI Taxonomy" id="47480"/>
    <lineage>
        <taxon>Bacteria</taxon>
        <taxon>Bacillati</taxon>
        <taxon>Actinomycetota</taxon>
        <taxon>Actinomycetes</taxon>
        <taxon>Streptosporangiales</taxon>
        <taxon>Streptosporangiaceae</taxon>
        <taxon>Streptosporangium</taxon>
    </lineage>
</organism>
<reference evidence="4 5" key="1">
    <citation type="submission" date="2023-07" db="EMBL/GenBank/DDBJ databases">
        <title>Sequencing the genomes of 1000 actinobacteria strains.</title>
        <authorList>
            <person name="Klenk H.-P."/>
        </authorList>
    </citation>
    <scope>NUCLEOTIDE SEQUENCE [LARGE SCALE GENOMIC DNA]</scope>
    <source>
        <strain evidence="4 5">DSM 44109</strain>
    </source>
</reference>
<dbReference type="InterPro" id="IPR036271">
    <property type="entry name" value="Tet_transcr_reg_TetR-rel_C_sf"/>
</dbReference>
<protein>
    <submittedName>
        <fullName evidence="4">AcrR family transcriptional regulator</fullName>
    </submittedName>
</protein>
<dbReference type="SUPFAM" id="SSF48498">
    <property type="entry name" value="Tetracyclin repressor-like, C-terminal domain"/>
    <property type="match status" value="1"/>
</dbReference>
<gene>
    <name evidence="4" type="ORF">J2S55_004199</name>
</gene>
<proteinExistence type="predicted"/>
<sequence length="202" mass="22068">MGDHGVRPRRRGEELIKAIHDAVLEEAVEVGVGRLTMEGIGRRAATPRTTLYRRWSDPVEVLLDALYHQHPVEEPSPGADDLRGDLIHALRLMVEWALSPAGRAVASILTDPKSAALMSKALFERVFANRGGTFTRTVLQHYADRDRFPAELLTPVVADIGEALVTKRLIDTGAPPTDEDLAAIVDQAILPAIGFDPRASRA</sequence>
<comment type="caution">
    <text evidence="4">The sequence shown here is derived from an EMBL/GenBank/DDBJ whole genome shotgun (WGS) entry which is preliminary data.</text>
</comment>
<dbReference type="Gene3D" id="1.10.357.10">
    <property type="entry name" value="Tetracycline Repressor, domain 2"/>
    <property type="match status" value="1"/>
</dbReference>
<evidence type="ECO:0000313" key="5">
    <source>
        <dbReference type="Proteomes" id="UP001230426"/>
    </source>
</evidence>
<feature type="domain" description="Tetracyclin repressor-like C-terminal" evidence="3">
    <location>
        <begin position="78"/>
        <end position="187"/>
    </location>
</feature>
<dbReference type="Pfam" id="PF16859">
    <property type="entry name" value="TetR_C_11"/>
    <property type="match status" value="1"/>
</dbReference>
<dbReference type="InterPro" id="IPR009057">
    <property type="entry name" value="Homeodomain-like_sf"/>
</dbReference>
<dbReference type="RefSeq" id="WP_306863560.1">
    <property type="nucleotide sequence ID" value="NZ_JAUSRB010000002.1"/>
</dbReference>
<keyword evidence="2" id="KW-0804">Transcription</keyword>
<dbReference type="SUPFAM" id="SSF46689">
    <property type="entry name" value="Homeodomain-like"/>
    <property type="match status" value="1"/>
</dbReference>
<evidence type="ECO:0000256" key="1">
    <source>
        <dbReference type="ARBA" id="ARBA00023015"/>
    </source>
</evidence>